<dbReference type="SMART" id="SM00347">
    <property type="entry name" value="HTH_MARR"/>
    <property type="match status" value="1"/>
</dbReference>
<organism evidence="5 6">
    <name type="scientific">Cupriavidus lacunae</name>
    <dbReference type="NCBI Taxonomy" id="2666307"/>
    <lineage>
        <taxon>Bacteria</taxon>
        <taxon>Pseudomonadati</taxon>
        <taxon>Pseudomonadota</taxon>
        <taxon>Betaproteobacteria</taxon>
        <taxon>Burkholderiales</taxon>
        <taxon>Burkholderiaceae</taxon>
        <taxon>Cupriavidus</taxon>
    </lineage>
</organism>
<name>A0A370NK82_9BURK</name>
<proteinExistence type="predicted"/>
<dbReference type="PRINTS" id="PR00598">
    <property type="entry name" value="HTHMARR"/>
</dbReference>
<reference evidence="6" key="1">
    <citation type="submission" date="2018-06" db="EMBL/GenBank/DDBJ databases">
        <authorList>
            <person name="Feng T."/>
            <person name="Jeon C.O."/>
        </authorList>
    </citation>
    <scope>NUCLEOTIDE SEQUENCE [LARGE SCALE GENOMIC DNA]</scope>
    <source>
        <strain evidence="6">S23</strain>
    </source>
</reference>
<evidence type="ECO:0000259" key="4">
    <source>
        <dbReference type="PROSITE" id="PS50995"/>
    </source>
</evidence>
<keyword evidence="1" id="KW-0805">Transcription regulation</keyword>
<dbReference type="GO" id="GO:0003700">
    <property type="term" value="F:DNA-binding transcription factor activity"/>
    <property type="evidence" value="ECO:0007669"/>
    <property type="project" value="InterPro"/>
</dbReference>
<keyword evidence="3" id="KW-0804">Transcription</keyword>
<dbReference type="Gene3D" id="1.10.10.10">
    <property type="entry name" value="Winged helix-like DNA-binding domain superfamily/Winged helix DNA-binding domain"/>
    <property type="match status" value="1"/>
</dbReference>
<dbReference type="InterPro" id="IPR036390">
    <property type="entry name" value="WH_DNA-bd_sf"/>
</dbReference>
<dbReference type="PROSITE" id="PS50995">
    <property type="entry name" value="HTH_MARR_2"/>
    <property type="match status" value="1"/>
</dbReference>
<dbReference type="PANTHER" id="PTHR42756">
    <property type="entry name" value="TRANSCRIPTIONAL REGULATOR, MARR"/>
    <property type="match status" value="1"/>
</dbReference>
<evidence type="ECO:0000256" key="3">
    <source>
        <dbReference type="ARBA" id="ARBA00023163"/>
    </source>
</evidence>
<dbReference type="PROSITE" id="PS01117">
    <property type="entry name" value="HTH_MARR_1"/>
    <property type="match status" value="1"/>
</dbReference>
<accession>A0A370NK82</accession>
<dbReference type="SUPFAM" id="SSF46785">
    <property type="entry name" value="Winged helix' DNA-binding domain"/>
    <property type="match status" value="1"/>
</dbReference>
<dbReference type="InterPro" id="IPR036388">
    <property type="entry name" value="WH-like_DNA-bd_sf"/>
</dbReference>
<evidence type="ECO:0000256" key="1">
    <source>
        <dbReference type="ARBA" id="ARBA00023015"/>
    </source>
</evidence>
<dbReference type="EMBL" id="QKWJ01000075">
    <property type="protein sequence ID" value="RDK06011.1"/>
    <property type="molecule type" value="Genomic_DNA"/>
</dbReference>
<keyword evidence="2" id="KW-0238">DNA-binding</keyword>
<dbReference type="RefSeq" id="WP_115215582.1">
    <property type="nucleotide sequence ID" value="NZ_QKWJ01000075.1"/>
</dbReference>
<evidence type="ECO:0000313" key="5">
    <source>
        <dbReference type="EMBL" id="RDK06011.1"/>
    </source>
</evidence>
<dbReference type="GO" id="GO:0003677">
    <property type="term" value="F:DNA binding"/>
    <property type="evidence" value="ECO:0007669"/>
    <property type="project" value="UniProtKB-KW"/>
</dbReference>
<dbReference type="Pfam" id="PF12802">
    <property type="entry name" value="MarR_2"/>
    <property type="match status" value="1"/>
</dbReference>
<evidence type="ECO:0000256" key="2">
    <source>
        <dbReference type="ARBA" id="ARBA00023125"/>
    </source>
</evidence>
<evidence type="ECO:0000313" key="6">
    <source>
        <dbReference type="Proteomes" id="UP000255165"/>
    </source>
</evidence>
<protein>
    <recommendedName>
        <fullName evidence="4">HTH marR-type domain-containing protein</fullName>
    </recommendedName>
</protein>
<keyword evidence="6" id="KW-1185">Reference proteome</keyword>
<dbReference type="AlphaFoldDB" id="A0A370NK82"/>
<sequence length="181" mass="20286">MKVFITLIFVGLGIQLPGIATNNKENLMASSSRTFFYIQQLEQLIRRQLDECLQSIGITAGQYMVFNLIAHLEPVSSASLARRTMITAQSMGEFIRVLEAKGLIERKSSTVNKRTILISSTAAGRKTLVQCESKIDEVEREFFSCLSGEDLAHLRFLVSRVRSAQLAKRDKELDTSDTQPL</sequence>
<dbReference type="InterPro" id="IPR023187">
    <property type="entry name" value="Tscrpt_reg_MarR-type_CS"/>
</dbReference>
<feature type="domain" description="HTH marR-type" evidence="4">
    <location>
        <begin position="31"/>
        <end position="163"/>
    </location>
</feature>
<dbReference type="Proteomes" id="UP000255165">
    <property type="component" value="Unassembled WGS sequence"/>
</dbReference>
<comment type="caution">
    <text evidence="5">The sequence shown here is derived from an EMBL/GenBank/DDBJ whole genome shotgun (WGS) entry which is preliminary data.</text>
</comment>
<dbReference type="InterPro" id="IPR000835">
    <property type="entry name" value="HTH_MarR-typ"/>
</dbReference>
<dbReference type="PANTHER" id="PTHR42756:SF1">
    <property type="entry name" value="TRANSCRIPTIONAL REPRESSOR OF EMRAB OPERON"/>
    <property type="match status" value="1"/>
</dbReference>
<gene>
    <name evidence="5" type="ORF">DN412_33870</name>
</gene>